<dbReference type="EMBL" id="AP014936">
    <property type="protein sequence ID" value="BAU49773.1"/>
    <property type="molecule type" value="Genomic_DNA"/>
</dbReference>
<dbReference type="Gene3D" id="3.40.50.970">
    <property type="match status" value="2"/>
</dbReference>
<name>A0A1C7AEZ3_9GAMM</name>
<dbReference type="RefSeq" id="WP_096462133.1">
    <property type="nucleotide sequence ID" value="NZ_AP014936.1"/>
</dbReference>
<dbReference type="InterPro" id="IPR029061">
    <property type="entry name" value="THDP-binding"/>
</dbReference>
<dbReference type="GO" id="GO:0016491">
    <property type="term" value="F:oxidoreductase activity"/>
    <property type="evidence" value="ECO:0007669"/>
    <property type="project" value="UniProtKB-KW"/>
</dbReference>
<dbReference type="OrthoDB" id="9794954at2"/>
<dbReference type="AlphaFoldDB" id="A0A1C7AEZ3"/>
<accession>A0A1C7AEZ3</accession>
<feature type="compositionally biased region" description="Polar residues" evidence="2">
    <location>
        <begin position="134"/>
        <end position="150"/>
    </location>
</feature>
<dbReference type="Proteomes" id="UP000218899">
    <property type="component" value="Chromosome"/>
</dbReference>
<evidence type="ECO:0000256" key="2">
    <source>
        <dbReference type="SAM" id="MobiDB-lite"/>
    </source>
</evidence>
<protein>
    <submittedName>
        <fullName evidence="4">Pyruvate synthase subunit beta</fullName>
    </submittedName>
</protein>
<feature type="region of interest" description="Disordered" evidence="2">
    <location>
        <begin position="134"/>
        <end position="157"/>
    </location>
</feature>
<dbReference type="Pfam" id="PF02775">
    <property type="entry name" value="TPP_enzyme_C"/>
    <property type="match status" value="1"/>
</dbReference>
<dbReference type="InterPro" id="IPR011766">
    <property type="entry name" value="TPP_enzyme_TPP-bd"/>
</dbReference>
<organism evidence="4 5">
    <name type="scientific">Sulfurifustis variabilis</name>
    <dbReference type="NCBI Taxonomy" id="1675686"/>
    <lineage>
        <taxon>Bacteria</taxon>
        <taxon>Pseudomonadati</taxon>
        <taxon>Pseudomonadota</taxon>
        <taxon>Gammaproteobacteria</taxon>
        <taxon>Acidiferrobacterales</taxon>
        <taxon>Acidiferrobacteraceae</taxon>
        <taxon>Sulfurifustis</taxon>
    </lineage>
</organism>
<feature type="domain" description="Thiamine pyrophosphate enzyme TPP-binding" evidence="3">
    <location>
        <begin position="45"/>
        <end position="206"/>
    </location>
</feature>
<dbReference type="CDD" id="cd03376">
    <property type="entry name" value="TPP_PFOR_porB_like"/>
    <property type="match status" value="1"/>
</dbReference>
<dbReference type="KEGG" id="sva:SVA_3225"/>
<dbReference type="InterPro" id="IPR051479">
    <property type="entry name" value="PorB-like"/>
</dbReference>
<evidence type="ECO:0000259" key="3">
    <source>
        <dbReference type="Pfam" id="PF02775"/>
    </source>
</evidence>
<evidence type="ECO:0000313" key="4">
    <source>
        <dbReference type="EMBL" id="BAU49773.1"/>
    </source>
</evidence>
<reference evidence="4 5" key="1">
    <citation type="submission" date="2015-08" db="EMBL/GenBank/DDBJ databases">
        <title>Complete genome sequence of Sulfurifustis variabilis.</title>
        <authorList>
            <person name="Miura A."/>
            <person name="Kojima H."/>
            <person name="Fukui M."/>
        </authorList>
    </citation>
    <scope>NUCLEOTIDE SEQUENCE [LARGE SCALE GENOMIC DNA]</scope>
    <source>
        <strain evidence="5">skN76</strain>
    </source>
</reference>
<proteinExistence type="predicted"/>
<evidence type="ECO:0000313" key="5">
    <source>
        <dbReference type="Proteomes" id="UP000218899"/>
    </source>
</evidence>
<sequence length="327" mass="35231">MDRRDAFRLNALTSGHRACSGCGQAMGARMVGDLIGPDAIVVNATGCLQVFTTHNAQTAWQVPWLHSVFANAAAVASGVEAALRGLPRHARVVVQAGDGGTFDIGLQCLSGMIERGHDVLFVCYDNEAYMNTGVQRSSSTPHAARTTTSPPGRLSEGKHHLKKDLLSIIAAHHMPYAATASVAFFPDLKAKVEKAMSLHGPRFLQVFSPCPLGWDHDAAASVQVARLAVETGVFPLVELEYGAVTSVMRLAQPRPVEEYLRVQGRFQHLFADARGAEEIRHLQALTDTNIRRYGLLEAPTAWDTDEAGRVERGGRGGYASPRAEAPS</sequence>
<dbReference type="GO" id="GO:0030976">
    <property type="term" value="F:thiamine pyrophosphate binding"/>
    <property type="evidence" value="ECO:0007669"/>
    <property type="project" value="InterPro"/>
</dbReference>
<dbReference type="PANTHER" id="PTHR42897">
    <property type="entry name" value="PYRUVATE SYNTHASE SUBUNIT PORB"/>
    <property type="match status" value="1"/>
</dbReference>
<evidence type="ECO:0000256" key="1">
    <source>
        <dbReference type="ARBA" id="ARBA00023002"/>
    </source>
</evidence>
<keyword evidence="5" id="KW-1185">Reference proteome</keyword>
<keyword evidence="1" id="KW-0560">Oxidoreductase</keyword>
<feature type="region of interest" description="Disordered" evidence="2">
    <location>
        <begin position="305"/>
        <end position="327"/>
    </location>
</feature>
<gene>
    <name evidence="4" type="ORF">SVA_3225</name>
</gene>
<dbReference type="PANTHER" id="PTHR42897:SF2">
    <property type="entry name" value="PYRUVATE SYNTHASE SUBUNIT PORB"/>
    <property type="match status" value="1"/>
</dbReference>
<dbReference type="GO" id="GO:0044281">
    <property type="term" value="P:small molecule metabolic process"/>
    <property type="evidence" value="ECO:0007669"/>
    <property type="project" value="UniProtKB-ARBA"/>
</dbReference>
<dbReference type="SUPFAM" id="SSF52518">
    <property type="entry name" value="Thiamin diphosphate-binding fold (THDP-binding)"/>
    <property type="match status" value="1"/>
</dbReference>
<keyword evidence="4" id="KW-0670">Pyruvate</keyword>